<dbReference type="Pfam" id="PF10122">
    <property type="entry name" value="Zn_ribbon_Com"/>
    <property type="match status" value="1"/>
</dbReference>
<protein>
    <submittedName>
        <fullName evidence="1">Uncharacterized protein</fullName>
    </submittedName>
</protein>
<proteinExistence type="predicted"/>
<dbReference type="AlphaFoldDB" id="A0A1S8KZV8"/>
<dbReference type="KEGG" id="crw:CROST_022250"/>
<dbReference type="Proteomes" id="UP000190951">
    <property type="component" value="Chromosome"/>
</dbReference>
<dbReference type="EMBL" id="CP096983">
    <property type="protein sequence ID" value="URZ11508.1"/>
    <property type="molecule type" value="Genomic_DNA"/>
</dbReference>
<dbReference type="STRING" id="84029.CROST_35690"/>
<organism evidence="1 2">
    <name type="scientific">Clostridium felsineum</name>
    <dbReference type="NCBI Taxonomy" id="36839"/>
    <lineage>
        <taxon>Bacteria</taxon>
        <taxon>Bacillati</taxon>
        <taxon>Bacillota</taxon>
        <taxon>Clostridia</taxon>
        <taxon>Eubacteriales</taxon>
        <taxon>Clostridiaceae</taxon>
        <taxon>Clostridium</taxon>
    </lineage>
</organism>
<dbReference type="InterPro" id="IPR019294">
    <property type="entry name" value="Translation_reg_Com"/>
</dbReference>
<evidence type="ECO:0000313" key="2">
    <source>
        <dbReference type="Proteomes" id="UP000190951"/>
    </source>
</evidence>
<dbReference type="RefSeq" id="WP_242950796.1">
    <property type="nucleotide sequence ID" value="NZ_CP096983.1"/>
</dbReference>
<evidence type="ECO:0000313" key="1">
    <source>
        <dbReference type="EMBL" id="URZ11508.1"/>
    </source>
</evidence>
<gene>
    <name evidence="1" type="ORF">CROST_022250</name>
</gene>
<keyword evidence="2" id="KW-1185">Reference proteome</keyword>
<sequence>MQTLRCTKCGKVLLEAEGEAYIRKKCPKCKTINEFHIEKGIIQPIHKSN</sequence>
<accession>A0A1S8KZV8</accession>
<name>A0A1S8KZV8_9CLOT</name>
<reference evidence="1 2" key="1">
    <citation type="submission" date="2022-04" db="EMBL/GenBank/DDBJ databases">
        <title>Genome sequence of C. roseum typestrain.</title>
        <authorList>
            <person name="Poehlein A."/>
            <person name="Schoch T."/>
            <person name="Duerre P."/>
            <person name="Daniel R."/>
        </authorList>
    </citation>
    <scope>NUCLEOTIDE SEQUENCE [LARGE SCALE GENOMIC DNA]</scope>
    <source>
        <strain evidence="1 2">DSM 7320</strain>
    </source>
</reference>